<dbReference type="RefSeq" id="WP_093731150.1">
    <property type="nucleotide sequence ID" value="NZ_FMYW01000020.1"/>
</dbReference>
<name>A0A1G6P7E8_9FIRM</name>
<evidence type="ECO:0000256" key="1">
    <source>
        <dbReference type="PROSITE-ProRule" id="PRU00110"/>
    </source>
</evidence>
<dbReference type="Proteomes" id="UP000198943">
    <property type="component" value="Unassembled WGS sequence"/>
</dbReference>
<dbReference type="Pfam" id="PF01627">
    <property type="entry name" value="Hpt"/>
    <property type="match status" value="1"/>
</dbReference>
<sequence>MLSMESLKEYGVKTNEGLARCCNMEAFYFKMITASVNDANFDKLGKALEAKDLKEAFEAAHALKGVAGNLALDPLYDAICEIVEPLRAGEDRDYTEAYKKVTDARDRLIAII</sequence>
<organism evidence="3 4">
    <name type="scientific">Succiniclasticum ruminis</name>
    <dbReference type="NCBI Taxonomy" id="40841"/>
    <lineage>
        <taxon>Bacteria</taxon>
        <taxon>Bacillati</taxon>
        <taxon>Bacillota</taxon>
        <taxon>Negativicutes</taxon>
        <taxon>Acidaminococcales</taxon>
        <taxon>Acidaminococcaceae</taxon>
        <taxon>Succiniclasticum</taxon>
    </lineage>
</organism>
<evidence type="ECO:0000313" key="4">
    <source>
        <dbReference type="Proteomes" id="UP000198943"/>
    </source>
</evidence>
<feature type="domain" description="HPt" evidence="2">
    <location>
        <begin position="22"/>
        <end position="112"/>
    </location>
</feature>
<dbReference type="EMBL" id="FMYW01000020">
    <property type="protein sequence ID" value="SDC75534.1"/>
    <property type="molecule type" value="Genomic_DNA"/>
</dbReference>
<dbReference type="AlphaFoldDB" id="A0A1G6P7E8"/>
<dbReference type="InterPro" id="IPR008207">
    <property type="entry name" value="Sig_transdc_His_kin_Hpt_dom"/>
</dbReference>
<dbReference type="Gene3D" id="1.20.120.160">
    <property type="entry name" value="HPT domain"/>
    <property type="match status" value="1"/>
</dbReference>
<evidence type="ECO:0000313" key="3">
    <source>
        <dbReference type="EMBL" id="SDC75534.1"/>
    </source>
</evidence>
<dbReference type="OrthoDB" id="1669200at2"/>
<dbReference type="InterPro" id="IPR036641">
    <property type="entry name" value="HPT_dom_sf"/>
</dbReference>
<protein>
    <submittedName>
        <fullName evidence="3">Hpt domain-containing protein</fullName>
    </submittedName>
</protein>
<keyword evidence="4" id="KW-1185">Reference proteome</keyword>
<gene>
    <name evidence="3" type="ORF">SAMN04487864_12021</name>
</gene>
<reference evidence="4" key="1">
    <citation type="submission" date="2016-10" db="EMBL/GenBank/DDBJ databases">
        <authorList>
            <person name="Varghese N."/>
            <person name="Submissions S."/>
        </authorList>
    </citation>
    <scope>NUCLEOTIDE SEQUENCE [LARGE SCALE GENOMIC DNA]</scope>
    <source>
        <strain evidence="4">DSM 11005</strain>
    </source>
</reference>
<dbReference type="GO" id="GO:0000160">
    <property type="term" value="P:phosphorelay signal transduction system"/>
    <property type="evidence" value="ECO:0007669"/>
    <property type="project" value="InterPro"/>
</dbReference>
<accession>A0A1G6P7E8</accession>
<feature type="modified residue" description="Phosphohistidine" evidence="1">
    <location>
        <position position="61"/>
    </location>
</feature>
<dbReference type="PROSITE" id="PS50894">
    <property type="entry name" value="HPT"/>
    <property type="match status" value="1"/>
</dbReference>
<proteinExistence type="predicted"/>
<evidence type="ECO:0000259" key="2">
    <source>
        <dbReference type="PROSITE" id="PS50894"/>
    </source>
</evidence>
<keyword evidence="1" id="KW-0597">Phosphoprotein</keyword>
<dbReference type="SUPFAM" id="SSF47226">
    <property type="entry name" value="Histidine-containing phosphotransfer domain, HPT domain"/>
    <property type="match status" value="1"/>
</dbReference>